<organism evidence="1 2">
    <name type="scientific">Vermiconidia calcicola</name>
    <dbReference type="NCBI Taxonomy" id="1690605"/>
    <lineage>
        <taxon>Eukaryota</taxon>
        <taxon>Fungi</taxon>
        <taxon>Dikarya</taxon>
        <taxon>Ascomycota</taxon>
        <taxon>Pezizomycotina</taxon>
        <taxon>Dothideomycetes</taxon>
        <taxon>Dothideomycetidae</taxon>
        <taxon>Mycosphaerellales</taxon>
        <taxon>Extremaceae</taxon>
        <taxon>Vermiconidia</taxon>
    </lineage>
</organism>
<dbReference type="Proteomes" id="UP001281147">
    <property type="component" value="Unassembled WGS sequence"/>
</dbReference>
<accession>A0ACC3NA99</accession>
<evidence type="ECO:0000313" key="2">
    <source>
        <dbReference type="Proteomes" id="UP001281147"/>
    </source>
</evidence>
<gene>
    <name evidence="1" type="ORF">LTR37_009521</name>
</gene>
<sequence>MASASTATSSTAAASKSSRAQAEARAAVLASLESAGSNYDNQMQRRAADLHTNAKAISTQEAQLKTQTAELAKESAKWQKELDKATKGLNEFGDLQNWAEMMERDFLVLEETLRLAEGGPEMESKADDYNNRLNEKEGTVSELRKLYGDDRVTFVKADVTNAQDVESAVAKCVEAFGRLDILCCNAGISVESTHPRPLGVHETSESDWDKTMAINAKGVFLGCKYGIAQMLRQDLLLGSKDRGWIVNTASIQGLIAYHNTPAYTASKGAVAQLTKQVALDYAPHRIHCNSICPGFLRTTMTQNLQNDPDSQAEIDRRHPFGGMGDPDEVAKSVLFLASDDVGWVQGVNLPVDGGYMIM</sequence>
<comment type="caution">
    <text evidence="1">The sequence shown here is derived from an EMBL/GenBank/DDBJ whole genome shotgun (WGS) entry which is preliminary data.</text>
</comment>
<dbReference type="EMBL" id="JAUTXU010000075">
    <property type="protein sequence ID" value="KAK3711530.1"/>
    <property type="molecule type" value="Genomic_DNA"/>
</dbReference>
<protein>
    <submittedName>
        <fullName evidence="1">Uncharacterized protein</fullName>
    </submittedName>
</protein>
<proteinExistence type="predicted"/>
<reference evidence="1" key="1">
    <citation type="submission" date="2023-07" db="EMBL/GenBank/DDBJ databases">
        <title>Black Yeasts Isolated from many extreme environments.</title>
        <authorList>
            <person name="Coleine C."/>
            <person name="Stajich J.E."/>
            <person name="Selbmann L."/>
        </authorList>
    </citation>
    <scope>NUCLEOTIDE SEQUENCE</scope>
    <source>
        <strain evidence="1">CCFEE 5714</strain>
    </source>
</reference>
<keyword evidence="2" id="KW-1185">Reference proteome</keyword>
<evidence type="ECO:0000313" key="1">
    <source>
        <dbReference type="EMBL" id="KAK3711530.1"/>
    </source>
</evidence>
<name>A0ACC3NA99_9PEZI</name>